<organism evidence="1 5">
    <name type="scientific">Clostridium perfringens</name>
    <dbReference type="NCBI Taxonomy" id="1502"/>
    <lineage>
        <taxon>Bacteria</taxon>
        <taxon>Bacillati</taxon>
        <taxon>Bacillota</taxon>
        <taxon>Clostridia</taxon>
        <taxon>Eubacteriales</taxon>
        <taxon>Clostridiaceae</taxon>
        <taxon>Clostridium</taxon>
    </lineage>
</organism>
<evidence type="ECO:0000313" key="5">
    <source>
        <dbReference type="Proteomes" id="UP000855421"/>
    </source>
</evidence>
<evidence type="ECO:0000313" key="2">
    <source>
        <dbReference type="EMBL" id="MBO3359086.1"/>
    </source>
</evidence>
<evidence type="ECO:0000313" key="1">
    <source>
        <dbReference type="EMBL" id="HAT4298244.1"/>
    </source>
</evidence>
<accession>A0AAN5N9F4</accession>
<evidence type="ECO:0008006" key="6">
    <source>
        <dbReference type="Google" id="ProtNLM"/>
    </source>
</evidence>
<name>A0AAN5N9F4_CLOPF</name>
<dbReference type="Proteomes" id="UP000668358">
    <property type="component" value="Unassembled WGS sequence"/>
</dbReference>
<reference evidence="1" key="2">
    <citation type="submission" date="2020-07" db="EMBL/GenBank/DDBJ databases">
        <authorList>
            <consortium name="NCBI Pathogen Detection Project"/>
        </authorList>
    </citation>
    <scope>NUCLEOTIDE SEQUENCE</scope>
    <source>
        <strain evidence="1">C25</strain>
    </source>
</reference>
<reference evidence="1" key="1">
    <citation type="journal article" date="2018" name="Genome Biol.">
        <title>SKESA: strategic k-mer extension for scrupulous assemblies.</title>
        <authorList>
            <person name="Souvorov A."/>
            <person name="Agarwala R."/>
            <person name="Lipman D.J."/>
        </authorList>
    </citation>
    <scope>NUCLEOTIDE SEQUENCE</scope>
    <source>
        <strain evidence="1">C25</strain>
    </source>
</reference>
<dbReference type="EMBL" id="JAENQP010000004">
    <property type="protein sequence ID" value="MBO3359086.1"/>
    <property type="molecule type" value="Genomic_DNA"/>
</dbReference>
<evidence type="ECO:0000313" key="3">
    <source>
        <dbReference type="EMBL" id="MBO3417728.1"/>
    </source>
</evidence>
<gene>
    <name evidence="1" type="ORF">I9063_001608</name>
    <name evidence="2" type="ORF">JJB47_09845</name>
    <name evidence="3" type="ORF">JJB78_14630</name>
</gene>
<evidence type="ECO:0000313" key="4">
    <source>
        <dbReference type="Proteomes" id="UP000668358"/>
    </source>
</evidence>
<comment type="caution">
    <text evidence="1">The sequence shown here is derived from an EMBL/GenBank/DDBJ whole genome shotgun (WGS) entry which is preliminary data.</text>
</comment>
<dbReference type="Proteomes" id="UP000668068">
    <property type="component" value="Unassembled WGS sequence"/>
</dbReference>
<dbReference type="EMBL" id="DACTBT010000008">
    <property type="protein sequence ID" value="HAT4298244.1"/>
    <property type="molecule type" value="Genomic_DNA"/>
</dbReference>
<reference evidence="2 4" key="3">
    <citation type="submission" date="2020-12" db="EMBL/GenBank/DDBJ databases">
        <title>Comparative genomics of Clostridium perfringens reveals patterns of host-associated phylogenetic clades and virulence factors.</title>
        <authorList>
            <person name="Smith A.H."/>
            <person name="Geier R."/>
        </authorList>
    </citation>
    <scope>NUCLEOTIDE SEQUENCE [LARGE SCALE GENOMIC DNA]</scope>
    <source>
        <strain evidence="3 4">CHD15829P</strain>
        <strain evidence="2">CHD30677R</strain>
    </source>
</reference>
<protein>
    <recommendedName>
        <fullName evidence="6">Phage gp6-like head-tail connector protein</fullName>
    </recommendedName>
</protein>
<dbReference type="EMBL" id="JAENRE010000008">
    <property type="protein sequence ID" value="MBO3417728.1"/>
    <property type="molecule type" value="Genomic_DNA"/>
</dbReference>
<proteinExistence type="predicted"/>
<dbReference type="AlphaFoldDB" id="A0AAN5N9F4"/>
<sequence length="89" mass="10695">MELEEIIELVGAYEEDKNYIKIVKDAVVEELKELIPNFDENKLTSRQKLIMLTFIQHFYDNKELFENNKTYMKTSINSMLIKEMFRSKP</sequence>
<dbReference type="Proteomes" id="UP000855421">
    <property type="component" value="Unassembled WGS sequence"/>
</dbReference>
<dbReference type="RefSeq" id="WP_003478969.1">
    <property type="nucleotide sequence ID" value="NZ_AP026870.1"/>
</dbReference>